<accession>A0A3S5BSZ6</accession>
<evidence type="ECO:0000313" key="1">
    <source>
        <dbReference type="EMBL" id="VEL38362.1"/>
    </source>
</evidence>
<evidence type="ECO:0000313" key="2">
    <source>
        <dbReference type="Proteomes" id="UP000784294"/>
    </source>
</evidence>
<name>A0A3S5BSZ6_9PLAT</name>
<dbReference type="AlphaFoldDB" id="A0A3S5BSZ6"/>
<proteinExistence type="predicted"/>
<reference evidence="1" key="1">
    <citation type="submission" date="2018-11" db="EMBL/GenBank/DDBJ databases">
        <authorList>
            <consortium name="Pathogen Informatics"/>
        </authorList>
    </citation>
    <scope>NUCLEOTIDE SEQUENCE</scope>
</reference>
<dbReference type="Proteomes" id="UP000784294">
    <property type="component" value="Unassembled WGS sequence"/>
</dbReference>
<organism evidence="1 2">
    <name type="scientific">Protopolystoma xenopodis</name>
    <dbReference type="NCBI Taxonomy" id="117903"/>
    <lineage>
        <taxon>Eukaryota</taxon>
        <taxon>Metazoa</taxon>
        <taxon>Spiralia</taxon>
        <taxon>Lophotrochozoa</taxon>
        <taxon>Platyhelminthes</taxon>
        <taxon>Monogenea</taxon>
        <taxon>Polyopisthocotylea</taxon>
        <taxon>Polystomatidea</taxon>
        <taxon>Polystomatidae</taxon>
        <taxon>Protopolystoma</taxon>
    </lineage>
</organism>
<sequence length="119" mass="13044">MWRHQHPCPQSAEITSVRLLLGHFDPVDCHLRGQCLRMVPRPIGHLFTLPPIVPGVVIQGCGSIRNPLPSCHIKVPSCSVGSRPHLPVYVISPHHCHRIRATQGVVLPSASSQTYSTSP</sequence>
<keyword evidence="2" id="KW-1185">Reference proteome</keyword>
<gene>
    <name evidence="1" type="ORF">PXEA_LOCUS31802</name>
</gene>
<protein>
    <submittedName>
        <fullName evidence="1">Uncharacterized protein</fullName>
    </submittedName>
</protein>
<comment type="caution">
    <text evidence="1">The sequence shown here is derived from an EMBL/GenBank/DDBJ whole genome shotgun (WGS) entry which is preliminary data.</text>
</comment>
<dbReference type="EMBL" id="CAAALY010257671">
    <property type="protein sequence ID" value="VEL38362.1"/>
    <property type="molecule type" value="Genomic_DNA"/>
</dbReference>